<accession>A0A543IPH7</accession>
<keyword evidence="2" id="KW-0547">Nucleotide-binding</keyword>
<keyword evidence="7" id="KW-1185">Reference proteome</keyword>
<keyword evidence="3" id="KW-0067">ATP-binding</keyword>
<dbReference type="InterPro" id="IPR003593">
    <property type="entry name" value="AAA+_ATPase"/>
</dbReference>
<dbReference type="AlphaFoldDB" id="A0A543IPH7"/>
<protein>
    <submittedName>
        <fullName evidence="6">ATPase family protein associated with various cellular activities (AAA)</fullName>
    </submittedName>
</protein>
<comment type="caution">
    <text evidence="6">The sequence shown here is derived from an EMBL/GenBank/DDBJ whole genome shotgun (WGS) entry which is preliminary data.</text>
</comment>
<reference evidence="6 7" key="1">
    <citation type="submission" date="2019-06" db="EMBL/GenBank/DDBJ databases">
        <title>Sequencing the genomes of 1000 actinobacteria strains.</title>
        <authorList>
            <person name="Klenk H.-P."/>
        </authorList>
    </citation>
    <scope>NUCLEOTIDE SEQUENCE [LARGE SCALE GENOMIC DNA]</scope>
    <source>
        <strain evidence="6 7">DSM 43186</strain>
    </source>
</reference>
<evidence type="ECO:0000313" key="6">
    <source>
        <dbReference type="EMBL" id="TQM72483.1"/>
    </source>
</evidence>
<dbReference type="GO" id="GO:0016887">
    <property type="term" value="F:ATP hydrolysis activity"/>
    <property type="evidence" value="ECO:0007669"/>
    <property type="project" value="InterPro"/>
</dbReference>
<feature type="domain" description="AAA+ ATPase" evidence="5">
    <location>
        <begin position="250"/>
        <end position="376"/>
    </location>
</feature>
<dbReference type="RefSeq" id="WP_142262037.1">
    <property type="nucleotide sequence ID" value="NZ_BMPV01000002.1"/>
</dbReference>
<dbReference type="Gene3D" id="3.40.50.300">
    <property type="entry name" value="P-loop containing nucleotide triphosphate hydrolases"/>
    <property type="match status" value="1"/>
</dbReference>
<evidence type="ECO:0000313" key="7">
    <source>
        <dbReference type="Proteomes" id="UP000319213"/>
    </source>
</evidence>
<dbReference type="EMBL" id="VFPQ01000002">
    <property type="protein sequence ID" value="TQM72483.1"/>
    <property type="molecule type" value="Genomic_DNA"/>
</dbReference>
<dbReference type="Pfam" id="PF00004">
    <property type="entry name" value="AAA"/>
    <property type="match status" value="1"/>
</dbReference>
<sequence>MTDIDPADARALAHALRRVYEAVSQRIDAENAASPLVQRVTGHIGCPLTDVVTVEEQYPAFEHAGLQIAIDRYLAAHSPDARWFGIVGADGGWESVTTTLLRAVSWGAATLGRPDYGTAPIGPDDTVEVVKLGMIPTFAPDGTPVVVGVFVREDFQPRCLLAVLAADHAAATAVREEIERLRREHNPLRGQVLSFSMSEHQDNGVVSFLPRPELSAEDVVLPEGRLEAIEEHVVGIGEAADLLREAGQHLRRGLLLYGPPGTGKTHTTRYLMSRMRESTVVVITGPAMARIDQAVALARAMQPSMVIIEDVDLIAESRDHFETSPLLFSLLDAMDGTSGDADVTFVLTTNRPEVLEKALIQRPGRVDLAVEIPLPDARARERLIRLYARNRPIEADLAAVVAATEGVTASYIRELLRRVILLAIRANEHTLRDEHFTAALEAMSGAGQALTRALLGGREGRARLAEAEEPFEPVGPDDLAGLDEDGETDGAVPAGPRDRRKPARLHPPAC</sequence>
<feature type="region of interest" description="Disordered" evidence="4">
    <location>
        <begin position="465"/>
        <end position="510"/>
    </location>
</feature>
<name>A0A543IPH7_9ACTN</name>
<evidence type="ECO:0000259" key="5">
    <source>
        <dbReference type="SMART" id="SM00382"/>
    </source>
</evidence>
<dbReference type="InterPro" id="IPR050221">
    <property type="entry name" value="26S_Proteasome_ATPase"/>
</dbReference>
<dbReference type="Proteomes" id="UP000319213">
    <property type="component" value="Unassembled WGS sequence"/>
</dbReference>
<evidence type="ECO:0000256" key="4">
    <source>
        <dbReference type="SAM" id="MobiDB-lite"/>
    </source>
</evidence>
<dbReference type="InterPro" id="IPR027417">
    <property type="entry name" value="P-loop_NTPase"/>
</dbReference>
<evidence type="ECO:0000256" key="1">
    <source>
        <dbReference type="ARBA" id="ARBA00006914"/>
    </source>
</evidence>
<evidence type="ECO:0000256" key="2">
    <source>
        <dbReference type="ARBA" id="ARBA00022741"/>
    </source>
</evidence>
<dbReference type="SUPFAM" id="SSF52540">
    <property type="entry name" value="P-loop containing nucleoside triphosphate hydrolases"/>
    <property type="match status" value="1"/>
</dbReference>
<gene>
    <name evidence="6" type="ORF">FHX40_4624</name>
</gene>
<dbReference type="SMART" id="SM00382">
    <property type="entry name" value="AAA"/>
    <property type="match status" value="1"/>
</dbReference>
<evidence type="ECO:0000256" key="3">
    <source>
        <dbReference type="ARBA" id="ARBA00022840"/>
    </source>
</evidence>
<organism evidence="6 7">
    <name type="scientific">Thermopolyspora flexuosa</name>
    <dbReference type="NCBI Taxonomy" id="103836"/>
    <lineage>
        <taxon>Bacteria</taxon>
        <taxon>Bacillati</taxon>
        <taxon>Actinomycetota</taxon>
        <taxon>Actinomycetes</taxon>
        <taxon>Streptosporangiales</taxon>
        <taxon>Streptosporangiaceae</taxon>
        <taxon>Thermopolyspora</taxon>
    </lineage>
</organism>
<dbReference type="CDD" id="cd19481">
    <property type="entry name" value="RecA-like_protease"/>
    <property type="match status" value="1"/>
</dbReference>
<dbReference type="InterPro" id="IPR003959">
    <property type="entry name" value="ATPase_AAA_core"/>
</dbReference>
<proteinExistence type="inferred from homology"/>
<dbReference type="PANTHER" id="PTHR23073">
    <property type="entry name" value="26S PROTEASOME REGULATORY SUBUNIT"/>
    <property type="match status" value="1"/>
</dbReference>
<comment type="similarity">
    <text evidence="1">Belongs to the AAA ATPase family.</text>
</comment>
<dbReference type="Gene3D" id="1.10.8.60">
    <property type="match status" value="1"/>
</dbReference>
<dbReference type="OrthoDB" id="9809379at2"/>
<dbReference type="GO" id="GO:0005524">
    <property type="term" value="F:ATP binding"/>
    <property type="evidence" value="ECO:0007669"/>
    <property type="project" value="UniProtKB-KW"/>
</dbReference>